<proteinExistence type="predicted"/>
<dbReference type="RefSeq" id="WP_135706551.1">
    <property type="nucleotide sequence ID" value="NZ_CP038636.1"/>
</dbReference>
<keyword evidence="2" id="KW-0812">Transmembrane</keyword>
<feature type="region of interest" description="Disordered" evidence="1">
    <location>
        <begin position="127"/>
        <end position="148"/>
    </location>
</feature>
<dbReference type="EMBL" id="CP038636">
    <property type="protein sequence ID" value="QBY55281.1"/>
    <property type="molecule type" value="Genomic_DNA"/>
</dbReference>
<feature type="compositionally biased region" description="Polar residues" evidence="1">
    <location>
        <begin position="128"/>
        <end position="148"/>
    </location>
</feature>
<name>A0A4P7LS22_9BURK</name>
<keyword evidence="2" id="KW-0472">Membrane</keyword>
<dbReference type="KEGG" id="cox:E0W60_29760"/>
<keyword evidence="3" id="KW-0614">Plasmid</keyword>
<protein>
    <recommendedName>
        <fullName evidence="5">VanZ family protein</fullName>
    </recommendedName>
</protein>
<evidence type="ECO:0000313" key="4">
    <source>
        <dbReference type="Proteomes" id="UP000295294"/>
    </source>
</evidence>
<evidence type="ECO:0000256" key="2">
    <source>
        <dbReference type="SAM" id="Phobius"/>
    </source>
</evidence>
<organism evidence="3 4">
    <name type="scientific">Cupriavidus oxalaticus</name>
    <dbReference type="NCBI Taxonomy" id="96344"/>
    <lineage>
        <taxon>Bacteria</taxon>
        <taxon>Pseudomonadati</taxon>
        <taxon>Pseudomonadota</taxon>
        <taxon>Betaproteobacteria</taxon>
        <taxon>Burkholderiales</taxon>
        <taxon>Burkholderiaceae</taxon>
        <taxon>Cupriavidus</taxon>
    </lineage>
</organism>
<gene>
    <name evidence="3" type="ORF">E0W60_29760</name>
</gene>
<keyword evidence="2" id="KW-1133">Transmembrane helix</keyword>
<evidence type="ECO:0000256" key="1">
    <source>
        <dbReference type="SAM" id="MobiDB-lite"/>
    </source>
</evidence>
<dbReference type="Proteomes" id="UP000295294">
    <property type="component" value="Plasmid unnamed1"/>
</dbReference>
<reference evidence="3 4" key="1">
    <citation type="submission" date="2019-03" db="EMBL/GenBank/DDBJ databases">
        <title>Efficiently degradation of phenoxyalkanoic acid herbicides by Cupriavidus oxalaticus strain X32.</title>
        <authorList>
            <person name="Sheng X."/>
        </authorList>
    </citation>
    <scope>NUCLEOTIDE SEQUENCE [LARGE SCALE GENOMIC DNA]</scope>
    <source>
        <strain evidence="3 4">X32</strain>
        <plasmid evidence="3 4">unnamed1</plasmid>
    </source>
</reference>
<sequence length="148" mass="16072">MTRRMAWGMPFLFALALLVGTQIPGAWRDSIERNLHAPFPLSSLAHLVLFAAMAWQLAARPFAWRASRIVLALLGLALLSEGLQVFAISRHPRWLDIGIDLAGVLLGLGLSAGLSAGLSGYRAHRTNGRLNRSNQGSNHGSNQPPHHL</sequence>
<feature type="transmembrane region" description="Helical" evidence="2">
    <location>
        <begin position="101"/>
        <end position="121"/>
    </location>
</feature>
<dbReference type="AlphaFoldDB" id="A0A4P7LS22"/>
<feature type="transmembrane region" description="Helical" evidence="2">
    <location>
        <begin position="69"/>
        <end position="89"/>
    </location>
</feature>
<evidence type="ECO:0008006" key="5">
    <source>
        <dbReference type="Google" id="ProtNLM"/>
    </source>
</evidence>
<feature type="transmembrane region" description="Helical" evidence="2">
    <location>
        <begin position="38"/>
        <end position="57"/>
    </location>
</feature>
<evidence type="ECO:0000313" key="3">
    <source>
        <dbReference type="EMBL" id="QBY55281.1"/>
    </source>
</evidence>
<accession>A0A4P7LS22</accession>
<dbReference type="OrthoDB" id="8967919at2"/>
<geneLocation type="plasmid" evidence="3">
    <name>unnamed1</name>
</geneLocation>